<comment type="similarity">
    <text evidence="6">Belongs to the major facilitator superfamily. Allantoate permease family.</text>
</comment>
<evidence type="ECO:0000256" key="7">
    <source>
        <dbReference type="SAM" id="Phobius"/>
    </source>
</evidence>
<evidence type="ECO:0000313" key="9">
    <source>
        <dbReference type="EMBL" id="KAK1766471.1"/>
    </source>
</evidence>
<dbReference type="Proteomes" id="UP001244011">
    <property type="component" value="Unassembled WGS sequence"/>
</dbReference>
<gene>
    <name evidence="9" type="ORF">QBC33DRAFT_101018</name>
</gene>
<evidence type="ECO:0000313" key="10">
    <source>
        <dbReference type="Proteomes" id="UP001244011"/>
    </source>
</evidence>
<feature type="domain" description="Major facilitator superfamily (MFS) profile" evidence="8">
    <location>
        <begin position="46"/>
        <end position="456"/>
    </location>
</feature>
<keyword evidence="3 7" id="KW-0812">Transmembrane</keyword>
<accession>A0AAJ0BY82</accession>
<dbReference type="GO" id="GO:0016020">
    <property type="term" value="C:membrane"/>
    <property type="evidence" value="ECO:0007669"/>
    <property type="project" value="UniProtKB-SubCell"/>
</dbReference>
<dbReference type="InterPro" id="IPR020846">
    <property type="entry name" value="MFS_dom"/>
</dbReference>
<dbReference type="PANTHER" id="PTHR43791">
    <property type="entry name" value="PERMEASE-RELATED"/>
    <property type="match status" value="1"/>
</dbReference>
<evidence type="ECO:0000256" key="1">
    <source>
        <dbReference type="ARBA" id="ARBA00004141"/>
    </source>
</evidence>
<dbReference type="SUPFAM" id="SSF103473">
    <property type="entry name" value="MFS general substrate transporter"/>
    <property type="match status" value="1"/>
</dbReference>
<dbReference type="Pfam" id="PF07690">
    <property type="entry name" value="MFS_1"/>
    <property type="match status" value="1"/>
</dbReference>
<proteinExistence type="inferred from homology"/>
<dbReference type="PROSITE" id="PS50850">
    <property type="entry name" value="MFS"/>
    <property type="match status" value="1"/>
</dbReference>
<dbReference type="InterPro" id="IPR011701">
    <property type="entry name" value="MFS"/>
</dbReference>
<keyword evidence="10" id="KW-1185">Reference proteome</keyword>
<keyword evidence="2" id="KW-0813">Transport</keyword>
<feature type="transmembrane region" description="Helical" evidence="7">
    <location>
        <begin position="89"/>
        <end position="106"/>
    </location>
</feature>
<feature type="transmembrane region" description="Helical" evidence="7">
    <location>
        <begin position="274"/>
        <end position="297"/>
    </location>
</feature>
<comment type="subcellular location">
    <subcellularLocation>
        <location evidence="1">Membrane</location>
        <topology evidence="1">Multi-pass membrane protein</topology>
    </subcellularLocation>
</comment>
<dbReference type="EMBL" id="MU839011">
    <property type="protein sequence ID" value="KAK1766471.1"/>
    <property type="molecule type" value="Genomic_DNA"/>
</dbReference>
<feature type="transmembrane region" description="Helical" evidence="7">
    <location>
        <begin position="398"/>
        <end position="418"/>
    </location>
</feature>
<feature type="transmembrane region" description="Helical" evidence="7">
    <location>
        <begin position="366"/>
        <end position="386"/>
    </location>
</feature>
<protein>
    <submittedName>
        <fullName evidence="9">Transporter</fullName>
    </submittedName>
</protein>
<dbReference type="Gene3D" id="1.20.1250.20">
    <property type="entry name" value="MFS general substrate transporter like domains"/>
    <property type="match status" value="1"/>
</dbReference>
<reference evidence="9" key="1">
    <citation type="submission" date="2023-06" db="EMBL/GenBank/DDBJ databases">
        <title>Genome-scale phylogeny and comparative genomics of the fungal order Sordariales.</title>
        <authorList>
            <consortium name="Lawrence Berkeley National Laboratory"/>
            <person name="Hensen N."/>
            <person name="Bonometti L."/>
            <person name="Westerberg I."/>
            <person name="Brannstrom I.O."/>
            <person name="Guillou S."/>
            <person name="Cros-Aarteil S."/>
            <person name="Calhoun S."/>
            <person name="Haridas S."/>
            <person name="Kuo A."/>
            <person name="Mondo S."/>
            <person name="Pangilinan J."/>
            <person name="Riley R."/>
            <person name="Labutti K."/>
            <person name="Andreopoulos B."/>
            <person name="Lipzen A."/>
            <person name="Chen C."/>
            <person name="Yanf M."/>
            <person name="Daum C."/>
            <person name="Ng V."/>
            <person name="Clum A."/>
            <person name="Steindorff A."/>
            <person name="Ohm R."/>
            <person name="Martin F."/>
            <person name="Silar P."/>
            <person name="Natvig D."/>
            <person name="Lalanne C."/>
            <person name="Gautier V."/>
            <person name="Ament-Velasquez S.L."/>
            <person name="Kruys A."/>
            <person name="Hutchinson M.I."/>
            <person name="Powell A.J."/>
            <person name="Barry K."/>
            <person name="Miller A.N."/>
            <person name="Grigoriev I.V."/>
            <person name="Debuchy R."/>
            <person name="Gladieux P."/>
            <person name="Thoren M.H."/>
            <person name="Johannesson H."/>
        </authorList>
    </citation>
    <scope>NUCLEOTIDE SEQUENCE</scope>
    <source>
        <strain evidence="9">8032-3</strain>
    </source>
</reference>
<feature type="transmembrane region" description="Helical" evidence="7">
    <location>
        <begin position="113"/>
        <end position="130"/>
    </location>
</feature>
<dbReference type="InterPro" id="IPR036259">
    <property type="entry name" value="MFS_trans_sf"/>
</dbReference>
<dbReference type="RefSeq" id="XP_060282684.1">
    <property type="nucleotide sequence ID" value="XM_060421840.1"/>
</dbReference>
<sequence length="492" mass="54626">MAKDEVETMHLEDGDLQKDVAEGVISGEERLSPEEDKRILRKVDILLPVMAMSYLFQFLDKSALGYTAIMGIREDLGLTGQDYSWSSSIYYFGYLIASYPAGVIMVRWRVGKLIAASVLIWGAILMLTPLCFNSTGLLTNRFFLGVAEAAIAPGLSIVVAMWYKRSEQPLRHGAWYLGNTCAGFFGGVSAYGIGHIQTIASWKAVYLIFGALTVAWSFAIFFLLPDVPGKARFLSKSDRAKAVQRVEENMTGIKSSKFKWHQCIEAILDIKTWLLLLIQVSSNIGNGGVLTFGSIVVQGLGFSMFNTLLVQMISIAFQLVFVVTASAGSTFFRNTRTYWMACNLAFSIIGSAMIREIPDTHKWARFMGFCLTLGYTGNLPVLLSVASANFGGFTKKTTVNSLIFIAYCAGNIVGPQLFFAKEAPSYTSGFLAITVCFAIGFVACFVLRFYLIWENKRRDRVGGVLEAEESNHTTLNMMDKTDKEIPQFRYMY</sequence>
<comment type="caution">
    <text evidence="9">The sequence shown here is derived from an EMBL/GenBank/DDBJ whole genome shotgun (WGS) entry which is preliminary data.</text>
</comment>
<evidence type="ECO:0000256" key="6">
    <source>
        <dbReference type="ARBA" id="ARBA00037968"/>
    </source>
</evidence>
<evidence type="ECO:0000256" key="3">
    <source>
        <dbReference type="ARBA" id="ARBA00022692"/>
    </source>
</evidence>
<name>A0AAJ0BY82_9PEZI</name>
<evidence type="ECO:0000256" key="5">
    <source>
        <dbReference type="ARBA" id="ARBA00023136"/>
    </source>
</evidence>
<evidence type="ECO:0000259" key="8">
    <source>
        <dbReference type="PROSITE" id="PS50850"/>
    </source>
</evidence>
<feature type="transmembrane region" description="Helical" evidence="7">
    <location>
        <begin position="175"/>
        <end position="193"/>
    </location>
</feature>
<dbReference type="AlphaFoldDB" id="A0AAJ0BY82"/>
<feature type="transmembrane region" description="Helical" evidence="7">
    <location>
        <begin position="430"/>
        <end position="451"/>
    </location>
</feature>
<keyword evidence="5 7" id="KW-0472">Membrane</keyword>
<feature type="transmembrane region" description="Helical" evidence="7">
    <location>
        <begin position="142"/>
        <end position="163"/>
    </location>
</feature>
<feature type="transmembrane region" description="Helical" evidence="7">
    <location>
        <begin position="337"/>
        <end position="354"/>
    </location>
</feature>
<keyword evidence="4 7" id="KW-1133">Transmembrane helix</keyword>
<dbReference type="PANTHER" id="PTHR43791:SF103">
    <property type="entry name" value="MAJOR FACILITATOR SUPERFAMILY (MFS) PROFILE DOMAIN-CONTAINING PROTEIN-RELATED"/>
    <property type="match status" value="1"/>
</dbReference>
<dbReference type="FunFam" id="1.20.1250.20:FF:000064">
    <property type="entry name" value="MFS allantoate transporter"/>
    <property type="match status" value="1"/>
</dbReference>
<evidence type="ECO:0000256" key="4">
    <source>
        <dbReference type="ARBA" id="ARBA00022989"/>
    </source>
</evidence>
<dbReference type="GO" id="GO:0022857">
    <property type="term" value="F:transmembrane transporter activity"/>
    <property type="evidence" value="ECO:0007669"/>
    <property type="project" value="InterPro"/>
</dbReference>
<feature type="transmembrane region" description="Helical" evidence="7">
    <location>
        <begin position="205"/>
        <end position="224"/>
    </location>
</feature>
<organism evidence="9 10">
    <name type="scientific">Phialemonium atrogriseum</name>
    <dbReference type="NCBI Taxonomy" id="1093897"/>
    <lineage>
        <taxon>Eukaryota</taxon>
        <taxon>Fungi</taxon>
        <taxon>Dikarya</taxon>
        <taxon>Ascomycota</taxon>
        <taxon>Pezizomycotina</taxon>
        <taxon>Sordariomycetes</taxon>
        <taxon>Sordariomycetidae</taxon>
        <taxon>Cephalothecales</taxon>
        <taxon>Cephalothecaceae</taxon>
        <taxon>Phialemonium</taxon>
    </lineage>
</organism>
<dbReference type="GeneID" id="85305027"/>
<feature type="transmembrane region" description="Helical" evidence="7">
    <location>
        <begin position="303"/>
        <end position="325"/>
    </location>
</feature>
<evidence type="ECO:0000256" key="2">
    <source>
        <dbReference type="ARBA" id="ARBA00022448"/>
    </source>
</evidence>
<feature type="transmembrane region" description="Helical" evidence="7">
    <location>
        <begin position="45"/>
        <end position="69"/>
    </location>
</feature>